<evidence type="ECO:0000256" key="4">
    <source>
        <dbReference type="ARBA" id="ARBA00022801"/>
    </source>
</evidence>
<dbReference type="Pfam" id="PF00293">
    <property type="entry name" value="NUDIX"/>
    <property type="match status" value="1"/>
</dbReference>
<organism evidence="8 9">
    <name type="scientific">Lentisphaera araneosa HTCC2155</name>
    <dbReference type="NCBI Taxonomy" id="313628"/>
    <lineage>
        <taxon>Bacteria</taxon>
        <taxon>Pseudomonadati</taxon>
        <taxon>Lentisphaerota</taxon>
        <taxon>Lentisphaeria</taxon>
        <taxon>Lentisphaerales</taxon>
        <taxon>Lentisphaeraceae</taxon>
        <taxon>Lentisphaera</taxon>
    </lineage>
</organism>
<proteinExistence type="predicted"/>
<dbReference type="eggNOG" id="COG0494">
    <property type="taxonomic scope" value="Bacteria"/>
</dbReference>
<evidence type="ECO:0000256" key="3">
    <source>
        <dbReference type="ARBA" id="ARBA00022723"/>
    </source>
</evidence>
<name>A6DSK1_9BACT</name>
<comment type="caution">
    <text evidence="8">The sequence shown here is derived from an EMBL/GenBank/DDBJ whole genome shotgun (WGS) entry which is preliminary data.</text>
</comment>
<evidence type="ECO:0000256" key="6">
    <source>
        <dbReference type="ARBA" id="ARBA00023211"/>
    </source>
</evidence>
<dbReference type="Proteomes" id="UP000004947">
    <property type="component" value="Unassembled WGS sequence"/>
</dbReference>
<keyword evidence="5" id="KW-0460">Magnesium</keyword>
<dbReference type="InterPro" id="IPR045121">
    <property type="entry name" value="CoAse"/>
</dbReference>
<dbReference type="PANTHER" id="PTHR12992:SF11">
    <property type="entry name" value="MITOCHONDRIAL COENZYME A DIPHOSPHATASE NUDT8"/>
    <property type="match status" value="1"/>
</dbReference>
<evidence type="ECO:0000259" key="7">
    <source>
        <dbReference type="PROSITE" id="PS51462"/>
    </source>
</evidence>
<keyword evidence="3" id="KW-0479">Metal-binding</keyword>
<keyword evidence="6" id="KW-0464">Manganese</keyword>
<evidence type="ECO:0000256" key="1">
    <source>
        <dbReference type="ARBA" id="ARBA00001936"/>
    </source>
</evidence>
<dbReference type="Gene3D" id="3.90.79.10">
    <property type="entry name" value="Nucleoside Triphosphate Pyrophosphohydrolase"/>
    <property type="match status" value="1"/>
</dbReference>
<dbReference type="InterPro" id="IPR000086">
    <property type="entry name" value="NUDIX_hydrolase_dom"/>
</dbReference>
<dbReference type="PANTHER" id="PTHR12992">
    <property type="entry name" value="NUDIX HYDROLASE"/>
    <property type="match status" value="1"/>
</dbReference>
<dbReference type="OrthoDB" id="289720at2"/>
<dbReference type="RefSeq" id="WP_007280810.1">
    <property type="nucleotide sequence ID" value="NZ_ABCK01000031.1"/>
</dbReference>
<dbReference type="CDD" id="cd03426">
    <property type="entry name" value="NUDIX_CoAse_Nudt7"/>
    <property type="match status" value="1"/>
</dbReference>
<dbReference type="SUPFAM" id="SSF55811">
    <property type="entry name" value="Nudix"/>
    <property type="match status" value="1"/>
</dbReference>
<evidence type="ECO:0000256" key="5">
    <source>
        <dbReference type="ARBA" id="ARBA00022842"/>
    </source>
</evidence>
<protein>
    <submittedName>
        <fullName evidence="8">NUDIX hydrolase</fullName>
    </submittedName>
</protein>
<dbReference type="GO" id="GO:0010945">
    <property type="term" value="F:coenzyme A diphosphatase activity"/>
    <property type="evidence" value="ECO:0007669"/>
    <property type="project" value="InterPro"/>
</dbReference>
<evidence type="ECO:0000313" key="8">
    <source>
        <dbReference type="EMBL" id="EDM25354.1"/>
    </source>
</evidence>
<dbReference type="STRING" id="313628.LNTAR_21950"/>
<dbReference type="InterPro" id="IPR015797">
    <property type="entry name" value="NUDIX_hydrolase-like_dom_sf"/>
</dbReference>
<feature type="domain" description="Nudix hydrolase" evidence="7">
    <location>
        <begin position="2"/>
        <end position="135"/>
    </location>
</feature>
<reference evidence="8 9" key="1">
    <citation type="journal article" date="2010" name="J. Bacteriol.">
        <title>Genome sequence of Lentisphaera araneosa HTCC2155T, the type species of the order Lentisphaerales in the phylum Lentisphaerae.</title>
        <authorList>
            <person name="Thrash J.C."/>
            <person name="Cho J.C."/>
            <person name="Vergin K.L."/>
            <person name="Morris R.M."/>
            <person name="Giovannoni S.J."/>
        </authorList>
    </citation>
    <scope>NUCLEOTIDE SEQUENCE [LARGE SCALE GENOMIC DNA]</scope>
    <source>
        <strain evidence="8 9">HTCC2155</strain>
    </source>
</reference>
<comment type="cofactor">
    <cofactor evidence="2">
        <name>Mg(2+)</name>
        <dbReference type="ChEBI" id="CHEBI:18420"/>
    </cofactor>
</comment>
<keyword evidence="4 8" id="KW-0378">Hydrolase</keyword>
<evidence type="ECO:0000256" key="2">
    <source>
        <dbReference type="ARBA" id="ARBA00001946"/>
    </source>
</evidence>
<accession>A6DSK1</accession>
<dbReference type="AlphaFoldDB" id="A6DSK1"/>
<comment type="cofactor">
    <cofactor evidence="1">
        <name>Mn(2+)</name>
        <dbReference type="ChEBI" id="CHEBI:29035"/>
    </cofactor>
</comment>
<keyword evidence="9" id="KW-1185">Reference proteome</keyword>
<evidence type="ECO:0000313" key="9">
    <source>
        <dbReference type="Proteomes" id="UP000004947"/>
    </source>
</evidence>
<dbReference type="GO" id="GO:0046872">
    <property type="term" value="F:metal ion binding"/>
    <property type="evidence" value="ECO:0007669"/>
    <property type="project" value="UniProtKB-KW"/>
</dbReference>
<dbReference type="EMBL" id="ABCK01000031">
    <property type="protein sequence ID" value="EDM25354.1"/>
    <property type="molecule type" value="Genomic_DNA"/>
</dbReference>
<dbReference type="PROSITE" id="PS51462">
    <property type="entry name" value="NUDIX"/>
    <property type="match status" value="1"/>
</dbReference>
<gene>
    <name evidence="8" type="ORF">LNTAR_21950</name>
</gene>
<sequence>MNKAQAAVTLVLCQDEILILKRSIHDKDPWSGHLSLPGGKIDPEDKSPLAAAIRETREECGFELDASHDFKELELLSAGGKVGRPMWVQPYFFELDSKPQINLDLREHSESYWVPLTYLRNTQFHSKKKKSKNFPNFDFPCIDIEGTDLWGFTYHLIMTHFKIPIQ</sequence>